<reference evidence="8" key="1">
    <citation type="journal article" date="2019" name="Sci. Rep.">
        <title>Draft genome of Tanacetum cinerariifolium, the natural source of mosquito coil.</title>
        <authorList>
            <person name="Yamashiro T."/>
            <person name="Shiraishi A."/>
            <person name="Satake H."/>
            <person name="Nakayama K."/>
        </authorList>
    </citation>
    <scope>NUCLEOTIDE SEQUENCE</scope>
</reference>
<organism evidence="8">
    <name type="scientific">Tanacetum cinerariifolium</name>
    <name type="common">Dalmatian daisy</name>
    <name type="synonym">Chrysanthemum cinerariifolium</name>
    <dbReference type="NCBI Taxonomy" id="118510"/>
    <lineage>
        <taxon>Eukaryota</taxon>
        <taxon>Viridiplantae</taxon>
        <taxon>Streptophyta</taxon>
        <taxon>Embryophyta</taxon>
        <taxon>Tracheophyta</taxon>
        <taxon>Spermatophyta</taxon>
        <taxon>Magnoliopsida</taxon>
        <taxon>eudicotyledons</taxon>
        <taxon>Gunneridae</taxon>
        <taxon>Pentapetalae</taxon>
        <taxon>asterids</taxon>
        <taxon>campanulids</taxon>
        <taxon>Asterales</taxon>
        <taxon>Asteraceae</taxon>
        <taxon>Asteroideae</taxon>
        <taxon>Anthemideae</taxon>
        <taxon>Anthemidinae</taxon>
        <taxon>Tanacetum</taxon>
    </lineage>
</organism>
<evidence type="ECO:0000313" key="8">
    <source>
        <dbReference type="EMBL" id="GFD44938.1"/>
    </source>
</evidence>
<keyword evidence="6" id="KW-0414">Isoprene biosynthesis</keyword>
<dbReference type="GO" id="GO:0004659">
    <property type="term" value="F:prenyltransferase activity"/>
    <property type="evidence" value="ECO:0007669"/>
    <property type="project" value="InterPro"/>
</dbReference>
<comment type="caution">
    <text evidence="8">The sequence shown here is derived from an EMBL/GenBank/DDBJ whole genome shotgun (WGS) entry which is preliminary data.</text>
</comment>
<keyword evidence="4" id="KW-0479">Metal-binding</keyword>
<evidence type="ECO:0000256" key="3">
    <source>
        <dbReference type="ARBA" id="ARBA00022679"/>
    </source>
</evidence>
<comment type="similarity">
    <text evidence="2">Belongs to the FPP/GGPP synthase family.</text>
</comment>
<keyword evidence="5" id="KW-0460">Magnesium</keyword>
<comment type="cofactor">
    <cofactor evidence="1">
        <name>Mg(2+)</name>
        <dbReference type="ChEBI" id="CHEBI:18420"/>
    </cofactor>
</comment>
<dbReference type="Pfam" id="PF00348">
    <property type="entry name" value="polyprenyl_synt"/>
    <property type="match status" value="1"/>
</dbReference>
<evidence type="ECO:0000256" key="5">
    <source>
        <dbReference type="ARBA" id="ARBA00022842"/>
    </source>
</evidence>
<dbReference type="InterPro" id="IPR000092">
    <property type="entry name" value="Polyprenyl_synt"/>
</dbReference>
<dbReference type="InterPro" id="IPR008949">
    <property type="entry name" value="Isoprenoid_synthase_dom_sf"/>
</dbReference>
<protein>
    <submittedName>
        <fullName evidence="8">Probable solanesyl-diphosphate synthase 3, chloroplastic</fullName>
    </submittedName>
</protein>
<evidence type="ECO:0000256" key="1">
    <source>
        <dbReference type="ARBA" id="ARBA00001946"/>
    </source>
</evidence>
<dbReference type="GO" id="GO:0008299">
    <property type="term" value="P:isoprenoid biosynthetic process"/>
    <property type="evidence" value="ECO:0007669"/>
    <property type="project" value="UniProtKB-KW"/>
</dbReference>
<dbReference type="SUPFAM" id="SSF48576">
    <property type="entry name" value="Terpenoid synthases"/>
    <property type="match status" value="1"/>
</dbReference>
<dbReference type="EMBL" id="BKCJ011635464">
    <property type="protein sequence ID" value="GFD44938.1"/>
    <property type="molecule type" value="Genomic_DNA"/>
</dbReference>
<keyword evidence="3" id="KW-0808">Transferase</keyword>
<evidence type="ECO:0000256" key="7">
    <source>
        <dbReference type="SAM" id="MobiDB-lite"/>
    </source>
</evidence>
<dbReference type="GO" id="GO:0046872">
    <property type="term" value="F:metal ion binding"/>
    <property type="evidence" value="ECO:0007669"/>
    <property type="project" value="UniProtKB-KW"/>
</dbReference>
<evidence type="ECO:0000256" key="6">
    <source>
        <dbReference type="ARBA" id="ARBA00023229"/>
    </source>
</evidence>
<gene>
    <name evidence="8" type="ORF">Tci_916907</name>
</gene>
<dbReference type="AlphaFoldDB" id="A0A699WGW4"/>
<name>A0A699WGW4_TANCI</name>
<sequence>MQTNVLLLDKIMGYIVRRKGKQVRPMFVFLTARTAAADPAGPLEPAAFRGAALIELLHTATLVHDDVVDETGAGTRRLRPAQDSKPRRARVERRRAVANRKSPPP</sequence>
<accession>A0A699WGW4</accession>
<evidence type="ECO:0000256" key="2">
    <source>
        <dbReference type="ARBA" id="ARBA00006706"/>
    </source>
</evidence>
<dbReference type="GO" id="GO:1901663">
    <property type="term" value="P:quinone biosynthetic process"/>
    <property type="evidence" value="ECO:0007669"/>
    <property type="project" value="UniProtKB-ARBA"/>
</dbReference>
<dbReference type="PANTHER" id="PTHR12001">
    <property type="entry name" value="GERANYLGERANYL PYROPHOSPHATE SYNTHASE"/>
    <property type="match status" value="1"/>
</dbReference>
<proteinExistence type="inferred from homology"/>
<feature type="compositionally biased region" description="Basic residues" evidence="7">
    <location>
        <begin position="87"/>
        <end position="98"/>
    </location>
</feature>
<evidence type="ECO:0000256" key="4">
    <source>
        <dbReference type="ARBA" id="ARBA00022723"/>
    </source>
</evidence>
<dbReference type="Gene3D" id="1.10.600.10">
    <property type="entry name" value="Farnesyl Diphosphate Synthase"/>
    <property type="match status" value="1"/>
</dbReference>
<dbReference type="PANTHER" id="PTHR12001:SF69">
    <property type="entry name" value="ALL TRANS-POLYPRENYL-DIPHOSPHATE SYNTHASE PDSS1"/>
    <property type="match status" value="1"/>
</dbReference>
<feature type="region of interest" description="Disordered" evidence="7">
    <location>
        <begin position="73"/>
        <end position="105"/>
    </location>
</feature>